<reference evidence="1 2" key="1">
    <citation type="submission" date="2019-03" db="EMBL/GenBank/DDBJ databases">
        <title>Diversity of the mouse oral microbiome.</title>
        <authorList>
            <person name="Joseph S."/>
            <person name="Aduse-Opoku J."/>
            <person name="Curtis M."/>
            <person name="Wade W."/>
            <person name="Hashim A."/>
        </authorList>
    </citation>
    <scope>NUCLEOTIDE SEQUENCE [LARGE SCALE GENOMIC DNA]</scope>
    <source>
        <strain evidence="1 2">WM131</strain>
    </source>
</reference>
<dbReference type="Pfam" id="PF05768">
    <property type="entry name" value="Glrx-like"/>
    <property type="match status" value="1"/>
</dbReference>
<dbReference type="OrthoDB" id="9792987at2"/>
<dbReference type="InterPro" id="IPR008554">
    <property type="entry name" value="Glutaredoxin-like"/>
</dbReference>
<dbReference type="EMBL" id="SPPD01000006">
    <property type="protein sequence ID" value="TFU97964.1"/>
    <property type="molecule type" value="Genomic_DNA"/>
</dbReference>
<dbReference type="AlphaFoldDB" id="A0A4Y9JDG2"/>
<dbReference type="InterPro" id="IPR036249">
    <property type="entry name" value="Thioredoxin-like_sf"/>
</dbReference>
<dbReference type="Gene3D" id="3.40.30.10">
    <property type="entry name" value="Glutaredoxin"/>
    <property type="match status" value="1"/>
</dbReference>
<accession>A0A4Y9JDG2</accession>
<organism evidence="1 2">
    <name type="scientific">Streptococcus cuniculi</name>
    <dbReference type="NCBI Taxonomy" id="1432788"/>
    <lineage>
        <taxon>Bacteria</taxon>
        <taxon>Bacillati</taxon>
        <taxon>Bacillota</taxon>
        <taxon>Bacilli</taxon>
        <taxon>Lactobacillales</taxon>
        <taxon>Streptococcaceae</taxon>
        <taxon>Streptococcus</taxon>
    </lineage>
</organism>
<dbReference type="CDD" id="cd02947">
    <property type="entry name" value="TRX_family"/>
    <property type="match status" value="1"/>
</dbReference>
<dbReference type="STRING" id="1432788.BU202_06455"/>
<name>A0A4Y9JDG2_9STRE</name>
<dbReference type="Proteomes" id="UP000297253">
    <property type="component" value="Unassembled WGS sequence"/>
</dbReference>
<dbReference type="RefSeq" id="WP_135181909.1">
    <property type="nucleotide sequence ID" value="NZ_JADGKZ010000006.1"/>
</dbReference>
<sequence length="114" mass="12719">MFTNSFQELVQDFTPVSVEEAEHLLLQEGTILFLGRATCPYCQRFVPKLHSVAKSAGLTVYVIDSTNPDPRLQALRQHYQAATVPALLYTGPTGVQVRCDSSMTEDEIRQFLTA</sequence>
<comment type="caution">
    <text evidence="1">The sequence shown here is derived from an EMBL/GenBank/DDBJ whole genome shotgun (WGS) entry which is preliminary data.</text>
</comment>
<evidence type="ECO:0000313" key="2">
    <source>
        <dbReference type="Proteomes" id="UP000297253"/>
    </source>
</evidence>
<evidence type="ECO:0000313" key="1">
    <source>
        <dbReference type="EMBL" id="TFU97964.1"/>
    </source>
</evidence>
<protein>
    <submittedName>
        <fullName evidence="1">Thiol reductase thioredoxin</fullName>
    </submittedName>
</protein>
<dbReference type="SUPFAM" id="SSF52833">
    <property type="entry name" value="Thioredoxin-like"/>
    <property type="match status" value="1"/>
</dbReference>
<proteinExistence type="predicted"/>
<gene>
    <name evidence="1" type="ORF">E4T82_05730</name>
</gene>